<dbReference type="Pfam" id="PF02601">
    <property type="entry name" value="Exonuc_VII_L"/>
    <property type="match status" value="2"/>
</dbReference>
<dbReference type="AlphaFoldDB" id="Q0F0C0"/>
<comment type="catalytic activity">
    <reaction evidence="5 6">
        <text>Exonucleolytic cleavage in either 5'- to 3'- or 3'- to 5'-direction to yield nucleoside 5'-phosphates.</text>
        <dbReference type="EC" id="3.1.11.6"/>
    </reaction>
</comment>
<keyword evidence="10" id="KW-1185">Reference proteome</keyword>
<dbReference type="EMBL" id="AATS01000004">
    <property type="protein sequence ID" value="EAU55108.1"/>
    <property type="molecule type" value="Genomic_DNA"/>
</dbReference>
<dbReference type="InterPro" id="IPR003753">
    <property type="entry name" value="Exonuc_VII_L"/>
</dbReference>
<evidence type="ECO:0000256" key="2">
    <source>
        <dbReference type="ARBA" id="ARBA00022722"/>
    </source>
</evidence>
<dbReference type="GO" id="GO:0008855">
    <property type="term" value="F:exodeoxyribonuclease VII activity"/>
    <property type="evidence" value="ECO:0007669"/>
    <property type="project" value="UniProtKB-UniRule"/>
</dbReference>
<comment type="caution">
    <text evidence="9">The sequence shown here is derived from an EMBL/GenBank/DDBJ whole genome shotgun (WGS) entry which is preliminary data.</text>
</comment>
<dbReference type="NCBIfam" id="TIGR00237">
    <property type="entry name" value="xseA"/>
    <property type="match status" value="1"/>
</dbReference>
<dbReference type="EC" id="3.1.11.6" evidence="5"/>
<reference evidence="9 10" key="1">
    <citation type="submission" date="2006-09" db="EMBL/GenBank/DDBJ databases">
        <authorList>
            <person name="Emerson D."/>
            <person name="Ferriera S."/>
            <person name="Johnson J."/>
            <person name="Kravitz S."/>
            <person name="Halpern A."/>
            <person name="Remington K."/>
            <person name="Beeson K."/>
            <person name="Tran B."/>
            <person name="Rogers Y.-H."/>
            <person name="Friedman R."/>
            <person name="Venter J.C."/>
        </authorList>
    </citation>
    <scope>NUCLEOTIDE SEQUENCE [LARGE SCALE GENOMIC DNA]</scope>
    <source>
        <strain evidence="9 10">PV-1</strain>
    </source>
</reference>
<feature type="domain" description="Exonuclease VII large subunit C-terminal" evidence="7">
    <location>
        <begin position="105"/>
        <end position="373"/>
    </location>
</feature>
<dbReference type="STRING" id="314344.AL013_10700"/>
<dbReference type="GO" id="GO:0003676">
    <property type="term" value="F:nucleic acid binding"/>
    <property type="evidence" value="ECO:0007669"/>
    <property type="project" value="InterPro"/>
</dbReference>
<evidence type="ECO:0000256" key="6">
    <source>
        <dbReference type="RuleBase" id="RU004355"/>
    </source>
</evidence>
<dbReference type="HAMAP" id="MF_00378">
    <property type="entry name" value="Exonuc_7_L"/>
    <property type="match status" value="1"/>
</dbReference>
<dbReference type="PANTHER" id="PTHR30008">
    <property type="entry name" value="EXODEOXYRIBONUCLEASE 7 LARGE SUBUNIT"/>
    <property type="match status" value="1"/>
</dbReference>
<feature type="domain" description="OB-fold nucleic acid binding" evidence="8">
    <location>
        <begin position="2"/>
        <end position="82"/>
    </location>
</feature>
<feature type="domain" description="Exonuclease VII large subunit C-terminal" evidence="7">
    <location>
        <begin position="382"/>
        <end position="462"/>
    </location>
</feature>
<dbReference type="PANTHER" id="PTHR30008:SF0">
    <property type="entry name" value="EXODEOXYRIBONUCLEASE 7 LARGE SUBUNIT"/>
    <property type="match status" value="1"/>
</dbReference>
<evidence type="ECO:0000256" key="5">
    <source>
        <dbReference type="HAMAP-Rule" id="MF_00378"/>
    </source>
</evidence>
<evidence type="ECO:0000256" key="3">
    <source>
        <dbReference type="ARBA" id="ARBA00022801"/>
    </source>
</evidence>
<dbReference type="InParanoid" id="Q0F0C0"/>
<dbReference type="Pfam" id="PF13742">
    <property type="entry name" value="tRNA_anti_2"/>
    <property type="match status" value="1"/>
</dbReference>
<evidence type="ECO:0000259" key="8">
    <source>
        <dbReference type="Pfam" id="PF13742"/>
    </source>
</evidence>
<organism evidence="9 10">
    <name type="scientific">Mariprofundus ferrooxydans PV-1</name>
    <dbReference type="NCBI Taxonomy" id="314345"/>
    <lineage>
        <taxon>Bacteria</taxon>
        <taxon>Pseudomonadati</taxon>
        <taxon>Pseudomonadota</taxon>
        <taxon>Candidatius Mariprofundia</taxon>
        <taxon>Mariprofundales</taxon>
        <taxon>Mariprofundaceae</taxon>
        <taxon>Mariprofundus</taxon>
    </lineage>
</organism>
<name>Q0F0C0_9PROT</name>
<dbReference type="InterPro" id="IPR020579">
    <property type="entry name" value="Exonuc_VII_lsu_C"/>
</dbReference>
<accession>Q0F0C0</accession>
<evidence type="ECO:0000313" key="10">
    <source>
        <dbReference type="Proteomes" id="UP000005297"/>
    </source>
</evidence>
<evidence type="ECO:0000256" key="1">
    <source>
        <dbReference type="ARBA" id="ARBA00022490"/>
    </source>
</evidence>
<gene>
    <name evidence="5" type="primary">xseA</name>
    <name evidence="9" type="ORF">SPV1_07184</name>
</gene>
<dbReference type="GO" id="GO:0009318">
    <property type="term" value="C:exodeoxyribonuclease VII complex"/>
    <property type="evidence" value="ECO:0007669"/>
    <property type="project" value="UniProtKB-UniRule"/>
</dbReference>
<dbReference type="GO" id="GO:0005737">
    <property type="term" value="C:cytoplasm"/>
    <property type="evidence" value="ECO:0007669"/>
    <property type="project" value="UniProtKB-SubCell"/>
</dbReference>
<dbReference type="GO" id="GO:0006308">
    <property type="term" value="P:DNA catabolic process"/>
    <property type="evidence" value="ECO:0007669"/>
    <property type="project" value="UniProtKB-UniRule"/>
</dbReference>
<comment type="similarity">
    <text evidence="5 6">Belongs to the XseA family.</text>
</comment>
<dbReference type="OrthoDB" id="5288235at2"/>
<keyword evidence="2 5" id="KW-0540">Nuclease</keyword>
<evidence type="ECO:0000313" key="9">
    <source>
        <dbReference type="EMBL" id="EAU55108.1"/>
    </source>
</evidence>
<comment type="subcellular location">
    <subcellularLocation>
        <location evidence="5 6">Cytoplasm</location>
    </subcellularLocation>
</comment>
<comment type="subunit">
    <text evidence="5">Heterooligomer composed of large and small subunits.</text>
</comment>
<evidence type="ECO:0000259" key="7">
    <source>
        <dbReference type="Pfam" id="PF02601"/>
    </source>
</evidence>
<comment type="function">
    <text evidence="5">Bidirectionally degrades single-stranded DNA into large acid-insoluble oligonucleotides, which are then degraded further into small acid-soluble oligonucleotides.</text>
</comment>
<dbReference type="eggNOG" id="COG1570">
    <property type="taxonomic scope" value="Bacteria"/>
</dbReference>
<keyword evidence="3 5" id="KW-0378">Hydrolase</keyword>
<dbReference type="InterPro" id="IPR025824">
    <property type="entry name" value="OB-fold_nuc-bd_dom"/>
</dbReference>
<keyword evidence="4 5" id="KW-0269">Exonuclease</keyword>
<dbReference type="HOGENOM" id="CLU_023625_3_1_0"/>
<protein>
    <recommendedName>
        <fullName evidence="5">Exodeoxyribonuclease 7 large subunit</fullName>
        <ecNumber evidence="5">3.1.11.6</ecNumber>
    </recommendedName>
    <alternativeName>
        <fullName evidence="5">Exodeoxyribonuclease VII large subunit</fullName>
        <shortName evidence="5">Exonuclease VII large subunit</shortName>
    </alternativeName>
</protein>
<sequence>MLEQGFAAIAVSGEVSRLTRPASGHLYFTIKDAHAAISAVVWRTTAMRLHALLKEGGEYIFTGHLSVYEPRGSYQLVVTRIESAGAGKLAAEFERRKQLFAERGWFDPATKKTPPHLPRHIGIATSATAAAFEDVRKVLATRPAWLQLTLSPCLVQGAGAPSSIVTALKALATMPQPPDLILLVRGGGSIEDLWCFNDETVVKAVMESPVPVITGIGHEIDVTLADFAADVRAATPSNAAELACPSRQQLRQQIPRVAAMAAMLHQTLAGHDRHSHALSHRLKQTWHRFTDTRHHRLEQMHSRMQHLQRVQRHEQRLHLQTLEKRLSAMEPGHQLHNRRHRLTGTVNQLHQMLHGSLQRKQKLAQTQSRRLHLAAAALLPPRRQKLMPQALRLKQLLLTQIPAHRQRLALYHGRLAAYDKEDILARGFSLNYDMDDKLVTRVAALHPGARLRVEFQDGSADTRIESIKRNPT</sequence>
<keyword evidence="1 5" id="KW-0963">Cytoplasm</keyword>
<dbReference type="FunCoup" id="Q0F0C0">
    <property type="interactions" value="290"/>
</dbReference>
<proteinExistence type="inferred from homology"/>
<dbReference type="Proteomes" id="UP000005297">
    <property type="component" value="Unassembled WGS sequence"/>
</dbReference>
<dbReference type="CDD" id="cd04489">
    <property type="entry name" value="ExoVII_LU_OBF"/>
    <property type="match status" value="1"/>
</dbReference>
<evidence type="ECO:0000256" key="4">
    <source>
        <dbReference type="ARBA" id="ARBA00022839"/>
    </source>
</evidence>